<reference evidence="3" key="1">
    <citation type="submission" date="2015-11" db="EMBL/GenBank/DDBJ databases">
        <authorList>
            <consortium name="Cross-ministerial Strategic Innovation Promotion Program (SIP) consortium"/>
            <person name="Tomihama T."/>
            <person name="Ikenaga M."/>
            <person name="Sakai M."/>
            <person name="Okubo T."/>
            <person name="Ikeda S."/>
        </authorList>
    </citation>
    <scope>NUCLEOTIDE SEQUENCE [LARGE SCALE GENOMIC DNA]</scope>
    <source>
        <strain evidence="3">S58</strain>
    </source>
</reference>
<feature type="domain" description="Thiopeptide-type bacteriocin biosynthesis" evidence="1">
    <location>
        <begin position="65"/>
        <end position="330"/>
    </location>
</feature>
<dbReference type="NCBIfam" id="TIGR03891">
    <property type="entry name" value="thiopep_ocin"/>
    <property type="match status" value="1"/>
</dbReference>
<name>A0A100JKP0_STRSC</name>
<sequence>MRKVEVAVSPHQAAQSVLEVLAGAPLHEVAARAGLDVGDLADAVEVYQAAGEHALDAQAEAAQGWYSVSIQFADWNAAEQTALAGLGPQLGQAEKAGALANWWFLRKYPCWRLRCRPGSSATRADAEKVVSTILDRLMADGLVDRWWQTIYQPESLAFGGPQGMDAAHDLFHADSRGVLDYLRRHDSSTMPGGSLGRREVSVLLCSALFFGAGQEPHEQGDIWHRVEQLRPLPSDTPTARLTGMTAALQVLMRLNTSPTSPLFNKRGSLAFLAPWADAFETAGRRLGGAAHAGTLHRGVRDVLAHHVIFAWNRVGLDSRTQAILARAARDTAMNPSNALPGTPSSGGS</sequence>
<reference evidence="2 3" key="2">
    <citation type="journal article" date="2016" name="Genome Announc.">
        <title>Draft Genome Sequences of Streptomyces scabiei S58, Streptomyces turgidiscabies T45, and Streptomyces acidiscabies a10, the Pathogens of Potato Common Scab, Isolated in Japan.</title>
        <authorList>
            <person name="Tomihama T."/>
            <person name="Nishi Y."/>
            <person name="Sakai M."/>
            <person name="Ikenaga M."/>
            <person name="Okubo T."/>
            <person name="Ikeda S."/>
        </authorList>
    </citation>
    <scope>NUCLEOTIDE SEQUENCE [LARGE SCALE GENOMIC DNA]</scope>
    <source>
        <strain evidence="2 3">S58</strain>
    </source>
</reference>
<evidence type="ECO:0000313" key="2">
    <source>
        <dbReference type="EMBL" id="GAQ61292.1"/>
    </source>
</evidence>
<evidence type="ECO:0000259" key="1">
    <source>
        <dbReference type="Pfam" id="PF14028"/>
    </source>
</evidence>
<comment type="caution">
    <text evidence="2">The sequence shown here is derived from an EMBL/GenBank/DDBJ whole genome shotgun (WGS) entry which is preliminary data.</text>
</comment>
<protein>
    <recommendedName>
        <fullName evidence="1">Thiopeptide-type bacteriocin biosynthesis domain-containing protein</fullName>
    </recommendedName>
</protein>
<dbReference type="OrthoDB" id="4678170at2"/>
<dbReference type="Proteomes" id="UP000067448">
    <property type="component" value="Unassembled WGS sequence"/>
</dbReference>
<organism evidence="2 3">
    <name type="scientific">Streptomyces scabiei</name>
    <dbReference type="NCBI Taxonomy" id="1930"/>
    <lineage>
        <taxon>Bacteria</taxon>
        <taxon>Bacillati</taxon>
        <taxon>Actinomycetota</taxon>
        <taxon>Actinomycetes</taxon>
        <taxon>Kitasatosporales</taxon>
        <taxon>Streptomycetaceae</taxon>
        <taxon>Streptomyces</taxon>
    </lineage>
</organism>
<dbReference type="GeneID" id="79930779"/>
<evidence type="ECO:0000313" key="3">
    <source>
        <dbReference type="Proteomes" id="UP000067448"/>
    </source>
</evidence>
<dbReference type="Pfam" id="PF14028">
    <property type="entry name" value="Lant_dehydr_C"/>
    <property type="match status" value="1"/>
</dbReference>
<proteinExistence type="predicted"/>
<dbReference type="OMA" id="GWWFLRK"/>
<gene>
    <name evidence="2" type="ORF">SsS58_01641</name>
</gene>
<dbReference type="InterPro" id="IPR023809">
    <property type="entry name" value="Thiopep_bacteriocin_synth_dom"/>
</dbReference>
<accession>A0A100JKP0</accession>
<dbReference type="EMBL" id="BCMM01000005">
    <property type="protein sequence ID" value="GAQ61292.1"/>
    <property type="molecule type" value="Genomic_DNA"/>
</dbReference>
<dbReference type="RefSeq" id="WP_013000962.1">
    <property type="nucleotide sequence ID" value="NZ_BCMM01000005.1"/>
</dbReference>
<reference evidence="3" key="3">
    <citation type="submission" date="2016-02" db="EMBL/GenBank/DDBJ databases">
        <title>Draft genome of pathogenic Streptomyces sp. in Japan.</title>
        <authorList>
            <person name="Tomihama T."/>
            <person name="Ikenaga M."/>
            <person name="Sakai M."/>
            <person name="Okubo T."/>
            <person name="Ikeda S."/>
        </authorList>
    </citation>
    <scope>NUCLEOTIDE SEQUENCE [LARGE SCALE GENOMIC DNA]</scope>
    <source>
        <strain evidence="3">S58</strain>
    </source>
</reference>
<dbReference type="AlphaFoldDB" id="A0A100JKP0"/>